<dbReference type="PROSITE" id="PS50283">
    <property type="entry name" value="NA_SOLUT_SYMP_3"/>
    <property type="match status" value="1"/>
</dbReference>
<gene>
    <name evidence="12" type="ORF">FOE74_07685</name>
</gene>
<accession>A0A5M8QL40</accession>
<sequence length="868" mass="94045">MAAEVPASPGSKVQPGLAGSTGGVHNNVLLVAGGANFPEGMPWEGGKKKYWQDIFVLSKGEKGDYTWLEKTFQLPEPVAYSASVTTEKGVVSIGGENEKGIQKRVQLLQWDPAAKKVKILALPDLPLPLTNAAAALLGNHVYVAGGETTGGSTNGLFRLNLASTASGWETLPALPAKLSHAVAVAQSNGEYPALYVIGGRTQSPSGVSQLHGTTFRFDPKRTAWKQLNGVSDGKGNQTPLSAAAGLASGANYILVLGGDKGDVFTKIEQLNAAIAQTPDGIQKQQLLAEKQKLQTTHVGFSKDIYLYNTVTDSWTRNGELPYAPVTTFAVRWGSDFFIPSGEVKPGVRTVQVLKGSLTPQHYFSWLDYLVVFVYLGLMVGIGIWSSSKQDTTDDYFRGGQRIPGWAAGLSIYGTQLSAITFMSIPAKTYATNWNYFILQMTIIMVIPVITTYFIPFYRKLQITSAYEYLEKRFNYAARALASALYILLQLGRLAIVLLLPSLALTLVTGINVNLCILLMGVITVFYTMKGGIEAVVWTDVAQVVILLGGALVCLVMIPFQLEADASTMWQTLQDNGKLDLLNTTFSFTEPTLWVVLLGGLAINVITYGADQSVVQKYLTTKDEAGSRKSLRLGAWMALPSALIFFSIGTLLYLFFKENPQKINLQLQSQDAIFPWYIVSELPSGITGLLIAAVFAAAMSTLSSSINSVTTALVTDFYRKAFTSKSEESYLRTAKYMTLAIGVVGTSLALVMAQWGVSSLWDQFNTILGLFTGGLGGLFVLGIFTKRANARGAITGLFLSGLVQYYISQYTNINFLLFAFTGLVTCVFFGYLFSLLFGGQDKEITGLTVYERNNPTVQEGEVVEKAVGV</sequence>
<evidence type="ECO:0000256" key="2">
    <source>
        <dbReference type="ARBA" id="ARBA00006434"/>
    </source>
</evidence>
<dbReference type="OrthoDB" id="9803597at2"/>
<evidence type="ECO:0000256" key="6">
    <source>
        <dbReference type="ARBA" id="ARBA00022989"/>
    </source>
</evidence>
<feature type="transmembrane region" description="Helical" evidence="11">
    <location>
        <begin position="630"/>
        <end position="655"/>
    </location>
</feature>
<evidence type="ECO:0000256" key="8">
    <source>
        <dbReference type="ARBA" id="ARBA00023065"/>
    </source>
</evidence>
<feature type="transmembrane region" description="Helical" evidence="11">
    <location>
        <begin position="505"/>
        <end position="528"/>
    </location>
</feature>
<dbReference type="Gene3D" id="2.120.10.80">
    <property type="entry name" value="Kelch-type beta propeller"/>
    <property type="match status" value="1"/>
</dbReference>
<feature type="transmembrane region" description="Helical" evidence="11">
    <location>
        <begin position="475"/>
        <end position="499"/>
    </location>
</feature>
<dbReference type="NCBIfam" id="TIGR00813">
    <property type="entry name" value="sss"/>
    <property type="match status" value="1"/>
</dbReference>
<reference evidence="12 13" key="2">
    <citation type="submission" date="2019-09" db="EMBL/GenBank/DDBJ databases">
        <title>A bacterium isolated from glacier soil.</title>
        <authorList>
            <person name="Liu Q."/>
        </authorList>
    </citation>
    <scope>NUCLEOTIDE SEQUENCE [LARGE SCALE GENOMIC DNA]</scope>
    <source>
        <strain evidence="12 13">MDT1-10-3</strain>
    </source>
</reference>
<evidence type="ECO:0000256" key="4">
    <source>
        <dbReference type="ARBA" id="ARBA00022475"/>
    </source>
</evidence>
<feature type="transmembrane region" description="Helical" evidence="11">
    <location>
        <begin position="591"/>
        <end position="609"/>
    </location>
</feature>
<keyword evidence="4" id="KW-1003">Cell membrane</keyword>
<dbReference type="Proteomes" id="UP000323866">
    <property type="component" value="Unassembled WGS sequence"/>
</dbReference>
<evidence type="ECO:0000256" key="5">
    <source>
        <dbReference type="ARBA" id="ARBA00022692"/>
    </source>
</evidence>
<feature type="transmembrane region" description="Helical" evidence="11">
    <location>
        <begin position="405"/>
        <end position="424"/>
    </location>
</feature>
<proteinExistence type="inferred from homology"/>
<feature type="transmembrane region" description="Helical" evidence="11">
    <location>
        <begin position="362"/>
        <end position="384"/>
    </location>
</feature>
<evidence type="ECO:0000256" key="11">
    <source>
        <dbReference type="SAM" id="Phobius"/>
    </source>
</evidence>
<dbReference type="InterPro" id="IPR001734">
    <property type="entry name" value="Na/solute_symporter"/>
</dbReference>
<dbReference type="InterPro" id="IPR015915">
    <property type="entry name" value="Kelch-typ_b-propeller"/>
</dbReference>
<dbReference type="CDD" id="cd11495">
    <property type="entry name" value="SLC5sbd_NIS-like_u3"/>
    <property type="match status" value="1"/>
</dbReference>
<dbReference type="InterPro" id="IPR056734">
    <property type="entry name" value="NANM"/>
</dbReference>
<dbReference type="InterPro" id="IPR051163">
    <property type="entry name" value="Sodium:Solute_Symporter_SSF"/>
</dbReference>
<evidence type="ECO:0000256" key="3">
    <source>
        <dbReference type="ARBA" id="ARBA00022448"/>
    </source>
</evidence>
<keyword evidence="9 11" id="KW-0472">Membrane</keyword>
<dbReference type="Pfam" id="PF00474">
    <property type="entry name" value="SSF"/>
    <property type="match status" value="1"/>
</dbReference>
<dbReference type="AlphaFoldDB" id="A0A5M8QL40"/>
<evidence type="ECO:0000256" key="10">
    <source>
        <dbReference type="ARBA" id="ARBA00023201"/>
    </source>
</evidence>
<protein>
    <submittedName>
        <fullName evidence="12">Sodium/solute symporter</fullName>
    </submittedName>
</protein>
<evidence type="ECO:0000256" key="7">
    <source>
        <dbReference type="ARBA" id="ARBA00023053"/>
    </source>
</evidence>
<reference evidence="12 13" key="1">
    <citation type="submission" date="2019-07" db="EMBL/GenBank/DDBJ databases">
        <authorList>
            <person name="Qu J.-H."/>
        </authorList>
    </citation>
    <scope>NUCLEOTIDE SEQUENCE [LARGE SCALE GENOMIC DNA]</scope>
    <source>
        <strain evidence="12 13">MDT1-10-3</strain>
    </source>
</reference>
<name>A0A5M8QL40_9BACT</name>
<feature type="transmembrane region" description="Helical" evidence="11">
    <location>
        <begin position="436"/>
        <end position="454"/>
    </location>
</feature>
<keyword evidence="10" id="KW-0739">Sodium transport</keyword>
<dbReference type="PANTHER" id="PTHR42985">
    <property type="entry name" value="SODIUM-COUPLED MONOCARBOXYLATE TRANSPORTER"/>
    <property type="match status" value="1"/>
</dbReference>
<dbReference type="InterPro" id="IPR038377">
    <property type="entry name" value="Na/Glc_symporter_sf"/>
</dbReference>
<evidence type="ECO:0000256" key="9">
    <source>
        <dbReference type="ARBA" id="ARBA00023136"/>
    </source>
</evidence>
<comment type="caution">
    <text evidence="12">The sequence shown here is derived from an EMBL/GenBank/DDBJ whole genome shotgun (WGS) entry which is preliminary data.</text>
</comment>
<keyword evidence="3" id="KW-0813">Transport</keyword>
<dbReference type="SUPFAM" id="SSF117281">
    <property type="entry name" value="Kelch motif"/>
    <property type="match status" value="1"/>
</dbReference>
<feature type="transmembrane region" description="Helical" evidence="11">
    <location>
        <begin position="762"/>
        <end position="782"/>
    </location>
</feature>
<feature type="transmembrane region" description="Helical" evidence="11">
    <location>
        <begin position="540"/>
        <end position="561"/>
    </location>
</feature>
<keyword evidence="7" id="KW-0915">Sodium</keyword>
<dbReference type="PANTHER" id="PTHR42985:SF40">
    <property type="entry name" value="LD47995P-RELATED"/>
    <property type="match status" value="1"/>
</dbReference>
<dbReference type="GO" id="GO:0005886">
    <property type="term" value="C:plasma membrane"/>
    <property type="evidence" value="ECO:0007669"/>
    <property type="project" value="UniProtKB-SubCell"/>
</dbReference>
<keyword evidence="5 11" id="KW-0812">Transmembrane</keyword>
<keyword evidence="8" id="KW-0406">Ion transport</keyword>
<dbReference type="EMBL" id="VKKZ01000019">
    <property type="protein sequence ID" value="KAA6435938.1"/>
    <property type="molecule type" value="Genomic_DNA"/>
</dbReference>
<feature type="transmembrane region" description="Helical" evidence="11">
    <location>
        <begin position="675"/>
        <end position="697"/>
    </location>
</feature>
<dbReference type="GO" id="GO:0015293">
    <property type="term" value="F:symporter activity"/>
    <property type="evidence" value="ECO:0007669"/>
    <property type="project" value="TreeGrafter"/>
</dbReference>
<feature type="transmembrane region" description="Helical" evidence="11">
    <location>
        <begin position="812"/>
        <end position="836"/>
    </location>
</feature>
<keyword evidence="6 11" id="KW-1133">Transmembrane helix</keyword>
<evidence type="ECO:0000313" key="12">
    <source>
        <dbReference type="EMBL" id="KAA6435938.1"/>
    </source>
</evidence>
<dbReference type="GO" id="GO:0006814">
    <property type="term" value="P:sodium ion transport"/>
    <property type="evidence" value="ECO:0007669"/>
    <property type="project" value="UniProtKB-KW"/>
</dbReference>
<comment type="similarity">
    <text evidence="2">Belongs to the sodium:solute symporter (SSF) (TC 2.A.21) family.</text>
</comment>
<evidence type="ECO:0000256" key="1">
    <source>
        <dbReference type="ARBA" id="ARBA00004651"/>
    </source>
</evidence>
<feature type="transmembrane region" description="Helical" evidence="11">
    <location>
        <begin position="735"/>
        <end position="756"/>
    </location>
</feature>
<evidence type="ECO:0000313" key="13">
    <source>
        <dbReference type="Proteomes" id="UP000323866"/>
    </source>
</evidence>
<comment type="subcellular location">
    <subcellularLocation>
        <location evidence="1">Cell membrane</location>
        <topology evidence="1">Multi-pass membrane protein</topology>
    </subcellularLocation>
</comment>
<organism evidence="12 13">
    <name type="scientific">Rufibacter glacialis</name>
    <dbReference type="NCBI Taxonomy" id="1259555"/>
    <lineage>
        <taxon>Bacteria</taxon>
        <taxon>Pseudomonadati</taxon>
        <taxon>Bacteroidota</taxon>
        <taxon>Cytophagia</taxon>
        <taxon>Cytophagales</taxon>
        <taxon>Hymenobacteraceae</taxon>
        <taxon>Rufibacter</taxon>
    </lineage>
</organism>
<dbReference type="Gene3D" id="1.20.1730.10">
    <property type="entry name" value="Sodium/glucose cotransporter"/>
    <property type="match status" value="1"/>
</dbReference>
<dbReference type="Pfam" id="PF24996">
    <property type="entry name" value="NANM"/>
    <property type="match status" value="2"/>
</dbReference>